<name>A0A6B2LGK9_9EUKA</name>
<keyword evidence="4 10" id="KW-0479">Metal-binding</keyword>
<feature type="binding site" evidence="10">
    <location>
        <position position="120"/>
    </location>
    <ligand>
        <name>K(+)</name>
        <dbReference type="ChEBI" id="CHEBI:29103"/>
    </ligand>
</feature>
<dbReference type="InterPro" id="IPR032976">
    <property type="entry name" value="YJEFN_prot_NAXE-like"/>
</dbReference>
<feature type="binding site" evidence="10">
    <location>
        <position position="60"/>
    </location>
    <ligand>
        <name>K(+)</name>
        <dbReference type="ChEBI" id="CHEBI:29103"/>
    </ligand>
</feature>
<dbReference type="PANTHER" id="PTHR13232">
    <property type="entry name" value="NAD(P)H-HYDRATE EPIMERASE"/>
    <property type="match status" value="1"/>
</dbReference>
<accession>A0A6B2LGK9</accession>
<sequence>MKYLNQTEAQNLDTELVTKFGYSFVQLMELAGLSTAQAIAEAYPLPHFSKVLIVSGPGNNGGDGLVCARHLYHFGYQPEIVYPKRTDKPIYNDLVTQCTHLRIPIRSDLPVLSNYDLIIDAIFGFSFSGELRAPFDLILQQLKESGVPIASIDIPSGWDVKEGNITGKGLEPEFLISLTAPKESAQKFKGKYHYLGGRFIPPEIETKYALQEYKNYYQKHNQFALL</sequence>
<feature type="binding site" evidence="10">
    <location>
        <begin position="124"/>
        <end position="130"/>
    </location>
    <ligand>
        <name>(6S)-NADPHX</name>
        <dbReference type="ChEBI" id="CHEBI:64076"/>
    </ligand>
</feature>
<keyword evidence="6" id="KW-0521">NADP</keyword>
<dbReference type="PROSITE" id="PS51385">
    <property type="entry name" value="YJEF_N"/>
    <property type="match status" value="1"/>
</dbReference>
<reference evidence="12" key="1">
    <citation type="journal article" date="2020" name="J. Eukaryot. Microbiol.">
        <title>De novo Sequencing, Assembly and Annotation of the Transcriptome for the Free-Living Testate Amoeba Arcella intermedia.</title>
        <authorList>
            <person name="Ribeiro G.M."/>
            <person name="Porfirio-Sousa A.L."/>
            <person name="Maurer-Alcala X.X."/>
            <person name="Katz L.A."/>
            <person name="Lahr D.J.G."/>
        </authorList>
    </citation>
    <scope>NUCLEOTIDE SEQUENCE</scope>
</reference>
<keyword evidence="8 10" id="KW-0520">NAD</keyword>
<dbReference type="InterPro" id="IPR004443">
    <property type="entry name" value="YjeF_N_dom"/>
</dbReference>
<evidence type="ECO:0000256" key="9">
    <source>
        <dbReference type="ARBA" id="ARBA00023235"/>
    </source>
</evidence>
<evidence type="ECO:0000256" key="8">
    <source>
        <dbReference type="ARBA" id="ARBA00023027"/>
    </source>
</evidence>
<organism evidence="12">
    <name type="scientific">Arcella intermedia</name>
    <dbReference type="NCBI Taxonomy" id="1963864"/>
    <lineage>
        <taxon>Eukaryota</taxon>
        <taxon>Amoebozoa</taxon>
        <taxon>Tubulinea</taxon>
        <taxon>Elardia</taxon>
        <taxon>Arcellinida</taxon>
        <taxon>Sphaerothecina</taxon>
        <taxon>Arcellidae</taxon>
        <taxon>Arcella</taxon>
    </lineage>
</organism>
<protein>
    <recommendedName>
        <fullName evidence="3 10">NAD(P)H-hydrate epimerase</fullName>
        <ecNumber evidence="3 10">5.1.99.6</ecNumber>
    </recommendedName>
    <alternativeName>
        <fullName evidence="10">NAD(P)HX epimerase</fullName>
    </alternativeName>
</protein>
<feature type="binding site" evidence="10">
    <location>
        <position position="156"/>
    </location>
    <ligand>
        <name>K(+)</name>
        <dbReference type="ChEBI" id="CHEBI:29103"/>
    </ligand>
</feature>
<dbReference type="Pfam" id="PF03853">
    <property type="entry name" value="YjeF_N"/>
    <property type="match status" value="1"/>
</dbReference>
<comment type="similarity">
    <text evidence="10">Belongs to the NnrE/AIBP family.</text>
</comment>
<comment type="caution">
    <text evidence="10">Lacks conserved residue(s) required for the propagation of feature annotation.</text>
</comment>
<evidence type="ECO:0000256" key="1">
    <source>
        <dbReference type="ARBA" id="ARBA00000013"/>
    </source>
</evidence>
<dbReference type="PANTHER" id="PTHR13232:SF10">
    <property type="entry name" value="NAD(P)H-HYDRATE EPIMERASE"/>
    <property type="match status" value="1"/>
</dbReference>
<evidence type="ECO:0000256" key="4">
    <source>
        <dbReference type="ARBA" id="ARBA00022723"/>
    </source>
</evidence>
<comment type="function">
    <text evidence="10">Catalyzes the epimerization of the S- and R-forms of NAD(P)HX, a damaged form of NAD(P)H that is a result of enzymatic or heat-dependent hydration. This is a prerequisite for the S-specific NAD(P)H-hydrate dehydratase to allow the repair of both epimers of NAD(P)HX.</text>
</comment>
<feature type="binding site" evidence="10">
    <location>
        <begin position="59"/>
        <end position="63"/>
    </location>
    <ligand>
        <name>(6S)-NADPHX</name>
        <dbReference type="ChEBI" id="CHEBI:64076"/>
    </ligand>
</feature>
<dbReference type="GO" id="GO:0000166">
    <property type="term" value="F:nucleotide binding"/>
    <property type="evidence" value="ECO:0007669"/>
    <property type="project" value="UniProtKB-KW"/>
</dbReference>
<comment type="catalytic activity">
    <reaction evidence="1 10">
        <text>(6R)-NADHX = (6S)-NADHX</text>
        <dbReference type="Rhea" id="RHEA:32215"/>
        <dbReference type="ChEBI" id="CHEBI:64074"/>
        <dbReference type="ChEBI" id="CHEBI:64075"/>
        <dbReference type="EC" id="5.1.99.6"/>
    </reaction>
</comment>
<keyword evidence="5 10" id="KW-0547">Nucleotide-binding</keyword>
<evidence type="ECO:0000256" key="10">
    <source>
        <dbReference type="HAMAP-Rule" id="MF_03159"/>
    </source>
</evidence>
<evidence type="ECO:0000256" key="7">
    <source>
        <dbReference type="ARBA" id="ARBA00022958"/>
    </source>
</evidence>
<dbReference type="SUPFAM" id="SSF64153">
    <property type="entry name" value="YjeF N-terminal domain-like"/>
    <property type="match status" value="1"/>
</dbReference>
<evidence type="ECO:0000259" key="11">
    <source>
        <dbReference type="PROSITE" id="PS51385"/>
    </source>
</evidence>
<evidence type="ECO:0000313" key="12">
    <source>
        <dbReference type="EMBL" id="NDV36104.1"/>
    </source>
</evidence>
<dbReference type="InterPro" id="IPR036652">
    <property type="entry name" value="YjeF_N_dom_sf"/>
</dbReference>
<keyword evidence="9 10" id="KW-0413">Isomerase</keyword>
<comment type="catalytic activity">
    <reaction evidence="2 10">
        <text>(6R)-NADPHX = (6S)-NADPHX</text>
        <dbReference type="Rhea" id="RHEA:32227"/>
        <dbReference type="ChEBI" id="CHEBI:64076"/>
        <dbReference type="ChEBI" id="CHEBI:64077"/>
        <dbReference type="EC" id="5.1.99.6"/>
    </reaction>
</comment>
<dbReference type="GO" id="GO:0052856">
    <property type="term" value="F:NAD(P)HX epimerase activity"/>
    <property type="evidence" value="ECO:0007669"/>
    <property type="project" value="UniProtKB-UniRule"/>
</dbReference>
<evidence type="ECO:0000256" key="6">
    <source>
        <dbReference type="ARBA" id="ARBA00022857"/>
    </source>
</evidence>
<dbReference type="HAMAP" id="MF_01966">
    <property type="entry name" value="NADHX_epimerase"/>
    <property type="match status" value="1"/>
</dbReference>
<keyword evidence="7 10" id="KW-0630">Potassium</keyword>
<dbReference type="AlphaFoldDB" id="A0A6B2LGK9"/>
<evidence type="ECO:0000256" key="5">
    <source>
        <dbReference type="ARBA" id="ARBA00022741"/>
    </source>
</evidence>
<dbReference type="EMBL" id="GIBP01007135">
    <property type="protein sequence ID" value="NDV36104.1"/>
    <property type="molecule type" value="Transcribed_RNA"/>
</dbReference>
<proteinExistence type="inferred from homology"/>
<feature type="domain" description="YjeF N-terminal" evidence="11">
    <location>
        <begin position="9"/>
        <end position="212"/>
    </location>
</feature>
<dbReference type="Gene3D" id="3.40.50.10260">
    <property type="entry name" value="YjeF N-terminal domain"/>
    <property type="match status" value="1"/>
</dbReference>
<evidence type="ECO:0000256" key="3">
    <source>
        <dbReference type="ARBA" id="ARBA00012228"/>
    </source>
</evidence>
<dbReference type="GO" id="GO:0005739">
    <property type="term" value="C:mitochondrion"/>
    <property type="evidence" value="ECO:0007669"/>
    <property type="project" value="TreeGrafter"/>
</dbReference>
<evidence type="ECO:0000256" key="2">
    <source>
        <dbReference type="ARBA" id="ARBA00000909"/>
    </source>
</evidence>
<feature type="binding site" evidence="10">
    <location>
        <position position="153"/>
    </location>
    <ligand>
        <name>(6S)-NADPHX</name>
        <dbReference type="ChEBI" id="CHEBI:64076"/>
    </ligand>
</feature>
<dbReference type="EC" id="5.1.99.6" evidence="3 10"/>
<dbReference type="NCBIfam" id="TIGR00197">
    <property type="entry name" value="yjeF_nterm"/>
    <property type="match status" value="1"/>
</dbReference>
<comment type="cofactor">
    <cofactor evidence="10">
        <name>K(+)</name>
        <dbReference type="ChEBI" id="CHEBI:29103"/>
    </cofactor>
    <text evidence="10">Binds 1 potassium ion per subunit.</text>
</comment>
<dbReference type="GO" id="GO:0046872">
    <property type="term" value="F:metal ion binding"/>
    <property type="evidence" value="ECO:0007669"/>
    <property type="project" value="UniProtKB-KW"/>
</dbReference>